<keyword evidence="2" id="KW-0436">Ligase</keyword>
<dbReference type="SUPFAM" id="SSF55931">
    <property type="entry name" value="Glutamine synthetase/guanido kinase"/>
    <property type="match status" value="1"/>
</dbReference>
<feature type="domain" description="GS beta-grasp" evidence="8">
    <location>
        <begin position="58"/>
        <end position="159"/>
    </location>
</feature>
<evidence type="ECO:0000256" key="5">
    <source>
        <dbReference type="PROSITE-ProRule" id="PRU01330"/>
    </source>
</evidence>
<dbReference type="SMART" id="SM01230">
    <property type="entry name" value="Gln-synt_C"/>
    <property type="match status" value="1"/>
</dbReference>
<comment type="caution">
    <text evidence="10">The sequence shown here is derived from an EMBL/GenBank/DDBJ whole genome shotgun (WGS) entry which is preliminary data.</text>
</comment>
<dbReference type="Gene3D" id="3.30.590.10">
    <property type="entry name" value="Glutamine synthetase/guanido kinase, catalytic domain"/>
    <property type="match status" value="1"/>
</dbReference>
<evidence type="ECO:0000313" key="11">
    <source>
        <dbReference type="Proteomes" id="UP000005143"/>
    </source>
</evidence>
<dbReference type="InterPro" id="IPR008146">
    <property type="entry name" value="Gln_synth_cat_dom"/>
</dbReference>
<evidence type="ECO:0000256" key="3">
    <source>
        <dbReference type="ARBA" id="ARBA00022741"/>
    </source>
</evidence>
<reference evidence="10 11" key="1">
    <citation type="journal article" date="2013" name="Biodegradation">
        <title>Quantitative proteomic analysis of ibuprofen-degrading Patulibacter sp. strain I11.</title>
        <authorList>
            <person name="Almeida B."/>
            <person name="Kjeldal H."/>
            <person name="Lolas I."/>
            <person name="Knudsen A.D."/>
            <person name="Carvalho G."/>
            <person name="Nielsen K.L."/>
            <person name="Barreto Crespo M.T."/>
            <person name="Stensballe A."/>
            <person name="Nielsen J.L."/>
        </authorList>
    </citation>
    <scope>NUCLEOTIDE SEQUENCE [LARGE SCALE GENOMIC DNA]</scope>
    <source>
        <strain evidence="10 11">I11</strain>
    </source>
</reference>
<dbReference type="SUPFAM" id="SSF54368">
    <property type="entry name" value="Glutamine synthetase, N-terminal domain"/>
    <property type="match status" value="1"/>
</dbReference>
<dbReference type="PANTHER" id="PTHR43785">
    <property type="entry name" value="GAMMA-GLUTAMYLPUTRESCINE SYNTHETASE"/>
    <property type="match status" value="1"/>
</dbReference>
<evidence type="ECO:0000256" key="4">
    <source>
        <dbReference type="ARBA" id="ARBA00022840"/>
    </source>
</evidence>
<dbReference type="GO" id="GO:0004356">
    <property type="term" value="F:glutamine synthetase activity"/>
    <property type="evidence" value="ECO:0007669"/>
    <property type="project" value="InterPro"/>
</dbReference>
<proteinExistence type="inferred from homology"/>
<dbReference type="InterPro" id="IPR036651">
    <property type="entry name" value="Gln_synt_N_sf"/>
</dbReference>
<accession>H0EAE7</accession>
<evidence type="ECO:0000313" key="10">
    <source>
        <dbReference type="EMBL" id="EHN09363.1"/>
    </source>
</evidence>
<dbReference type="EMBL" id="AGUD01000294">
    <property type="protein sequence ID" value="EHN09363.1"/>
    <property type="molecule type" value="Genomic_DNA"/>
</dbReference>
<dbReference type="GO" id="GO:0005524">
    <property type="term" value="F:ATP binding"/>
    <property type="evidence" value="ECO:0007669"/>
    <property type="project" value="UniProtKB-KW"/>
</dbReference>
<dbReference type="PATRIC" id="fig|1097667.3.peg.3786"/>
<evidence type="ECO:0000256" key="1">
    <source>
        <dbReference type="ARBA" id="ARBA00009897"/>
    </source>
</evidence>
<comment type="similarity">
    <text evidence="1 5 6">Belongs to the glutamine synthetase family.</text>
</comment>
<gene>
    <name evidence="10" type="ORF">PAI11_38210</name>
</gene>
<dbReference type="PROSITE" id="PS51986">
    <property type="entry name" value="GS_BETA_GRASP"/>
    <property type="match status" value="1"/>
</dbReference>
<dbReference type="Gene3D" id="3.10.20.70">
    <property type="entry name" value="Glutamine synthetase, N-terminal domain"/>
    <property type="match status" value="1"/>
</dbReference>
<dbReference type="InterPro" id="IPR008147">
    <property type="entry name" value="Gln_synt_N"/>
</dbReference>
<keyword evidence="3" id="KW-0547">Nucleotide-binding</keyword>
<dbReference type="AlphaFoldDB" id="H0EAE7"/>
<keyword evidence="11" id="KW-1185">Reference proteome</keyword>
<dbReference type="Proteomes" id="UP000005143">
    <property type="component" value="Unassembled WGS sequence"/>
</dbReference>
<evidence type="ECO:0000259" key="8">
    <source>
        <dbReference type="PROSITE" id="PS51986"/>
    </source>
</evidence>
<dbReference type="InterPro" id="IPR014746">
    <property type="entry name" value="Gln_synth/guanido_kin_cat_dom"/>
</dbReference>
<organism evidence="10 11">
    <name type="scientific">Patulibacter medicamentivorans</name>
    <dbReference type="NCBI Taxonomy" id="1097667"/>
    <lineage>
        <taxon>Bacteria</taxon>
        <taxon>Bacillati</taxon>
        <taxon>Actinomycetota</taxon>
        <taxon>Thermoleophilia</taxon>
        <taxon>Solirubrobacterales</taxon>
        <taxon>Patulibacteraceae</taxon>
        <taxon>Patulibacter</taxon>
    </lineage>
</organism>
<feature type="compositionally biased region" description="Basic and acidic residues" evidence="7">
    <location>
        <begin position="1"/>
        <end position="13"/>
    </location>
</feature>
<evidence type="ECO:0000256" key="2">
    <source>
        <dbReference type="ARBA" id="ARBA00022598"/>
    </source>
</evidence>
<sequence>MRPPERNADERPVAEGGGGVSARPLLAADRGGFVDRHDLWSEAQYAAAGQMRRVIDEVGIELVRFSFVDQHGVLRGKTLTREAVAGGLRNGVTAPSSLVLKDTSGRSVFPVFSADVGVGVEGFSGAGDVVLVPDPTTFRVLPWAPRTGWVLCDLRFPTGAPVPFCTRSILRRTLAGLAERGYAMTVGVELELHVFRATEDDFHPDRVGRPGAPGRPAAVAPISGGSQLLHEEGLDGLDDLVQLLHDGLTKLDLPLRSIELEFGPNQIEVTLAPSDALRAADDVALCRSAIRQICRRHGYHATFMSRPAGAETASTGWHLHQSLRDLDSGEGAFVPRNPDRVGVLSSTGQRYLAGLLAHAAAAAVFTTPTVNGYKRYQPFSLAPDRVVWGIDNKGAMVRAVGGSGDPATRLENRSGEPAANPYLYVAAQLISGLDGLDRELDPGPPTTDPYADGARRLPRSLAEALDALEADPVFARALGEDVVAWYVALKRAEVERYLAHVSDWEQREYFGLL</sequence>
<keyword evidence="4" id="KW-0067">ATP-binding</keyword>
<evidence type="ECO:0000259" key="9">
    <source>
        <dbReference type="PROSITE" id="PS51987"/>
    </source>
</evidence>
<dbReference type="Pfam" id="PF00120">
    <property type="entry name" value="Gln-synt_C"/>
    <property type="match status" value="1"/>
</dbReference>
<evidence type="ECO:0000256" key="7">
    <source>
        <dbReference type="SAM" id="MobiDB-lite"/>
    </source>
</evidence>
<dbReference type="GO" id="GO:0006542">
    <property type="term" value="P:glutamine biosynthetic process"/>
    <property type="evidence" value="ECO:0007669"/>
    <property type="project" value="InterPro"/>
</dbReference>
<feature type="domain" description="GS catalytic" evidence="9">
    <location>
        <begin position="166"/>
        <end position="513"/>
    </location>
</feature>
<dbReference type="PANTHER" id="PTHR43785:SF12">
    <property type="entry name" value="TYPE-1 GLUTAMINE SYNTHETASE 2"/>
    <property type="match status" value="1"/>
</dbReference>
<evidence type="ECO:0000256" key="6">
    <source>
        <dbReference type="RuleBase" id="RU000384"/>
    </source>
</evidence>
<feature type="region of interest" description="Disordered" evidence="7">
    <location>
        <begin position="1"/>
        <end position="22"/>
    </location>
</feature>
<dbReference type="PROSITE" id="PS51987">
    <property type="entry name" value="GS_CATALYTIC"/>
    <property type="match status" value="1"/>
</dbReference>
<name>H0EAE7_9ACTN</name>
<protein>
    <submittedName>
        <fullName evidence="10">Glutamine synthetase family protein</fullName>
    </submittedName>
</protein>